<sequence>MEGSDDSLSHSRNRETDMCSVEVGGEITVQSGGWSYPPTPDDSWDGKGGLSNPGASCVVSGDSRLNLREACQSGHHCCTRVSGREPTDAAHLPSRWPEQPGSSAWPNGAALH</sequence>
<name>A0AAD3N560_LATJO</name>
<dbReference type="Proteomes" id="UP001279410">
    <property type="component" value="Unassembled WGS sequence"/>
</dbReference>
<feature type="region of interest" description="Disordered" evidence="1">
    <location>
        <begin position="79"/>
        <end position="112"/>
    </location>
</feature>
<protein>
    <submittedName>
        <fullName evidence="2">Retinoic acid-induced protein 2</fullName>
    </submittedName>
</protein>
<dbReference type="AlphaFoldDB" id="A0AAD3N560"/>
<organism evidence="2 3">
    <name type="scientific">Lates japonicus</name>
    <name type="common">Japanese lates</name>
    <dbReference type="NCBI Taxonomy" id="270547"/>
    <lineage>
        <taxon>Eukaryota</taxon>
        <taxon>Metazoa</taxon>
        <taxon>Chordata</taxon>
        <taxon>Craniata</taxon>
        <taxon>Vertebrata</taxon>
        <taxon>Euteleostomi</taxon>
        <taxon>Actinopterygii</taxon>
        <taxon>Neopterygii</taxon>
        <taxon>Teleostei</taxon>
        <taxon>Neoteleostei</taxon>
        <taxon>Acanthomorphata</taxon>
        <taxon>Carangaria</taxon>
        <taxon>Carangaria incertae sedis</taxon>
        <taxon>Centropomidae</taxon>
        <taxon>Lates</taxon>
    </lineage>
</organism>
<accession>A0AAD3N560</accession>
<feature type="region of interest" description="Disordered" evidence="1">
    <location>
        <begin position="28"/>
        <end position="48"/>
    </location>
</feature>
<gene>
    <name evidence="2" type="ORF">AKAME5_001694600</name>
</gene>
<evidence type="ECO:0000313" key="3">
    <source>
        <dbReference type="Proteomes" id="UP001279410"/>
    </source>
</evidence>
<reference evidence="2" key="1">
    <citation type="submission" date="2022-08" db="EMBL/GenBank/DDBJ databases">
        <title>Genome sequencing of akame (Lates japonicus).</title>
        <authorList>
            <person name="Hashiguchi Y."/>
            <person name="Takahashi H."/>
        </authorList>
    </citation>
    <scope>NUCLEOTIDE SEQUENCE</scope>
    <source>
        <strain evidence="2">Kochi</strain>
    </source>
</reference>
<comment type="caution">
    <text evidence="2">The sequence shown here is derived from an EMBL/GenBank/DDBJ whole genome shotgun (WGS) entry which is preliminary data.</text>
</comment>
<keyword evidence="3" id="KW-1185">Reference proteome</keyword>
<evidence type="ECO:0000256" key="1">
    <source>
        <dbReference type="SAM" id="MobiDB-lite"/>
    </source>
</evidence>
<dbReference type="EMBL" id="BRZM01000079">
    <property type="protein sequence ID" value="GLD65482.1"/>
    <property type="molecule type" value="Genomic_DNA"/>
</dbReference>
<evidence type="ECO:0000313" key="2">
    <source>
        <dbReference type="EMBL" id="GLD65482.1"/>
    </source>
</evidence>
<proteinExistence type="predicted"/>